<dbReference type="EMBL" id="JXTB01000586">
    <property type="protein sequence ID" value="PON36043.1"/>
    <property type="molecule type" value="Genomic_DNA"/>
</dbReference>
<keyword evidence="11" id="KW-1185">Reference proteome</keyword>
<keyword evidence="9" id="KW-0406">Ion transport</keyword>
<feature type="transmembrane region" description="Helical" evidence="9">
    <location>
        <begin position="111"/>
        <end position="132"/>
    </location>
</feature>
<organism evidence="10 11">
    <name type="scientific">Parasponia andersonii</name>
    <name type="common">Sponia andersonii</name>
    <dbReference type="NCBI Taxonomy" id="3476"/>
    <lineage>
        <taxon>Eukaryota</taxon>
        <taxon>Viridiplantae</taxon>
        <taxon>Streptophyta</taxon>
        <taxon>Embryophyta</taxon>
        <taxon>Tracheophyta</taxon>
        <taxon>Spermatophyta</taxon>
        <taxon>Magnoliopsida</taxon>
        <taxon>eudicotyledons</taxon>
        <taxon>Gunneridae</taxon>
        <taxon>Pentapetalae</taxon>
        <taxon>rosids</taxon>
        <taxon>fabids</taxon>
        <taxon>Rosales</taxon>
        <taxon>Cannabaceae</taxon>
        <taxon>Parasponia</taxon>
    </lineage>
</organism>
<evidence type="ECO:0000256" key="6">
    <source>
        <dbReference type="ARBA" id="ARBA00022989"/>
    </source>
</evidence>
<comment type="catalytic activity">
    <reaction evidence="8">
        <text>Fe(2+)(in) = Fe(2+)(out)</text>
        <dbReference type="Rhea" id="RHEA:28486"/>
        <dbReference type="ChEBI" id="CHEBI:29033"/>
    </reaction>
    <physiologicalReaction direction="left-to-right" evidence="8">
        <dbReference type="Rhea" id="RHEA:28487"/>
    </physiologicalReaction>
</comment>
<dbReference type="Pfam" id="PF01988">
    <property type="entry name" value="VIT1"/>
    <property type="match status" value="1"/>
</dbReference>
<reference evidence="11" key="1">
    <citation type="submission" date="2016-06" db="EMBL/GenBank/DDBJ databases">
        <title>Parallel loss of symbiosis genes in relatives of nitrogen-fixing non-legume Parasponia.</title>
        <authorList>
            <person name="Van Velzen R."/>
            <person name="Holmer R."/>
            <person name="Bu F."/>
            <person name="Rutten L."/>
            <person name="Van Zeijl A."/>
            <person name="Liu W."/>
            <person name="Santuari L."/>
            <person name="Cao Q."/>
            <person name="Sharma T."/>
            <person name="Shen D."/>
            <person name="Roswanjaya Y."/>
            <person name="Wardhani T."/>
            <person name="Kalhor M.S."/>
            <person name="Jansen J."/>
            <person name="Van den Hoogen J."/>
            <person name="Gungor B."/>
            <person name="Hartog M."/>
            <person name="Hontelez J."/>
            <person name="Verver J."/>
            <person name="Yang W.-C."/>
            <person name="Schijlen E."/>
            <person name="Repin R."/>
            <person name="Schilthuizen M."/>
            <person name="Schranz E."/>
            <person name="Heidstra R."/>
            <person name="Miyata K."/>
            <person name="Fedorova E."/>
            <person name="Kohlen W."/>
            <person name="Bisseling T."/>
            <person name="Smit S."/>
            <person name="Geurts R."/>
        </authorList>
    </citation>
    <scope>NUCLEOTIDE SEQUENCE [LARGE SCALE GENOMIC DNA]</scope>
    <source>
        <strain evidence="11">cv. WU1-14</strain>
    </source>
</reference>
<gene>
    <name evidence="10" type="ORF">PanWU01x14_331440</name>
</gene>
<dbReference type="InterPro" id="IPR008217">
    <property type="entry name" value="Ccc1_fam"/>
</dbReference>
<feature type="transmembrane region" description="Helical" evidence="9">
    <location>
        <begin position="78"/>
        <end position="99"/>
    </location>
</feature>
<comment type="function">
    <text evidence="9">Vacuolar Fe(2+) uptake transporter.</text>
</comment>
<evidence type="ECO:0000313" key="10">
    <source>
        <dbReference type="EMBL" id="PON36043.1"/>
    </source>
</evidence>
<dbReference type="OrthoDB" id="1166431at2759"/>
<dbReference type="GO" id="GO:0140315">
    <property type="term" value="F:iron ion sequestering activity"/>
    <property type="evidence" value="ECO:0007669"/>
    <property type="project" value="UniProtKB-UniRule"/>
</dbReference>
<keyword evidence="9" id="KW-0813">Transport</keyword>
<comment type="caution">
    <text evidence="9">Lacks conserved residue(s) required for the propagation of feature annotation.</text>
</comment>
<feature type="transmembrane region" description="Helical" evidence="9">
    <location>
        <begin position="46"/>
        <end position="66"/>
    </location>
</feature>
<dbReference type="AlphaFoldDB" id="A0A2P5AHP6"/>
<dbReference type="GO" id="GO:0005381">
    <property type="term" value="F:iron ion transmembrane transporter activity"/>
    <property type="evidence" value="ECO:0007669"/>
    <property type="project" value="UniProtKB-UniRule"/>
</dbReference>
<evidence type="ECO:0000256" key="1">
    <source>
        <dbReference type="ARBA" id="ARBA00004128"/>
    </source>
</evidence>
<keyword evidence="6 9" id="KW-1133">Transmembrane helix</keyword>
<evidence type="ECO:0000256" key="9">
    <source>
        <dbReference type="RuleBase" id="RU369115"/>
    </source>
</evidence>
<evidence type="ECO:0000256" key="5">
    <source>
        <dbReference type="ARBA" id="ARBA00022692"/>
    </source>
</evidence>
<dbReference type="GO" id="GO:0005774">
    <property type="term" value="C:vacuolar membrane"/>
    <property type="evidence" value="ECO:0007669"/>
    <property type="project" value="UniProtKB-SubCell"/>
</dbReference>
<comment type="subcellular location">
    <subcellularLocation>
        <location evidence="1 9">Vacuole membrane</location>
        <topology evidence="1 9">Multi-pass membrane protein</topology>
    </subcellularLocation>
</comment>
<keyword evidence="4 9" id="KW-0926">Vacuole</keyword>
<evidence type="ECO:0000313" key="11">
    <source>
        <dbReference type="Proteomes" id="UP000237105"/>
    </source>
</evidence>
<evidence type="ECO:0000256" key="8">
    <source>
        <dbReference type="ARBA" id="ARBA00044464"/>
    </source>
</evidence>
<accession>A0A2P5AHP6</accession>
<name>A0A2P5AHP6_PARAD</name>
<dbReference type="STRING" id="3476.A0A2P5AHP6"/>
<dbReference type="Proteomes" id="UP000237105">
    <property type="component" value="Unassembled WGS sequence"/>
</dbReference>
<keyword evidence="3" id="KW-0410">Iron transport</keyword>
<dbReference type="InterPro" id="IPR052843">
    <property type="entry name" value="ER_body_metal_sequester"/>
</dbReference>
<dbReference type="PANTHER" id="PTHR38937">
    <property type="entry name" value="MEMBRANE PROTEIN OF ER BODY-LIKE PROTEIN"/>
    <property type="match status" value="1"/>
</dbReference>
<keyword evidence="3" id="KW-0408">Iron</keyword>
<evidence type="ECO:0000256" key="7">
    <source>
        <dbReference type="ARBA" id="ARBA00023136"/>
    </source>
</evidence>
<dbReference type="GO" id="GO:0030026">
    <property type="term" value="P:intracellular manganese ion homeostasis"/>
    <property type="evidence" value="ECO:0007669"/>
    <property type="project" value="InterPro"/>
</dbReference>
<proteinExistence type="inferred from homology"/>
<keyword evidence="7 9" id="KW-0472">Membrane</keyword>
<evidence type="ECO:0000256" key="2">
    <source>
        <dbReference type="ARBA" id="ARBA00007049"/>
    </source>
</evidence>
<keyword evidence="5 9" id="KW-0812">Transmembrane</keyword>
<dbReference type="GO" id="GO:0005384">
    <property type="term" value="F:manganese ion transmembrane transporter activity"/>
    <property type="evidence" value="ECO:0007669"/>
    <property type="project" value="InterPro"/>
</dbReference>
<comment type="caution">
    <text evidence="10">The sequence shown here is derived from an EMBL/GenBank/DDBJ whole genome shotgun (WGS) entry which is preliminary data.</text>
</comment>
<evidence type="ECO:0000256" key="4">
    <source>
        <dbReference type="ARBA" id="ARBA00022554"/>
    </source>
</evidence>
<dbReference type="PANTHER" id="PTHR38937:SF2">
    <property type="entry name" value="MEMBRANE PROTEIN OF ER BODY-LIKE PROTEIN ISOFORM X1"/>
    <property type="match status" value="1"/>
</dbReference>
<sequence>MWTNIIQQLWELKHEPAASDGDDEQVVVLDRYQEVLGQRGNFTHHAFVAVLSFLVFGLVPPVVYGFSFRQSDDKDRKLAAVAAASLLCIVLLSFAKAYTQSQNPSNCIKTVTYYVVVGFGVSGASYLVGGLIHKLMEKLNWFEYPSSTPAHGTLPLAEIGKRAWESY</sequence>
<protein>
    <recommendedName>
        <fullName evidence="9">Vacuolar iron transporter</fullName>
    </recommendedName>
</protein>
<evidence type="ECO:0000256" key="3">
    <source>
        <dbReference type="ARBA" id="ARBA00022496"/>
    </source>
</evidence>
<comment type="similarity">
    <text evidence="2 9">Belongs to the CCC1 family.</text>
</comment>